<evidence type="ECO:0000313" key="2">
    <source>
        <dbReference type="Proteomes" id="UP000828390"/>
    </source>
</evidence>
<dbReference type="EMBL" id="JAIWYP010000015">
    <property type="protein sequence ID" value="KAH3700766.1"/>
    <property type="molecule type" value="Genomic_DNA"/>
</dbReference>
<dbReference type="AlphaFoldDB" id="A0A9D3YLP7"/>
<organism evidence="1 2">
    <name type="scientific">Dreissena polymorpha</name>
    <name type="common">Zebra mussel</name>
    <name type="synonym">Mytilus polymorpha</name>
    <dbReference type="NCBI Taxonomy" id="45954"/>
    <lineage>
        <taxon>Eukaryota</taxon>
        <taxon>Metazoa</taxon>
        <taxon>Spiralia</taxon>
        <taxon>Lophotrochozoa</taxon>
        <taxon>Mollusca</taxon>
        <taxon>Bivalvia</taxon>
        <taxon>Autobranchia</taxon>
        <taxon>Heteroconchia</taxon>
        <taxon>Euheterodonta</taxon>
        <taxon>Imparidentia</taxon>
        <taxon>Neoheterodontei</taxon>
        <taxon>Myida</taxon>
        <taxon>Dreissenoidea</taxon>
        <taxon>Dreissenidae</taxon>
        <taxon>Dreissena</taxon>
    </lineage>
</organism>
<evidence type="ECO:0000313" key="1">
    <source>
        <dbReference type="EMBL" id="KAH3700766.1"/>
    </source>
</evidence>
<gene>
    <name evidence="1" type="ORF">DPMN_075745</name>
</gene>
<sequence>MASLVIPVGPLESPAIDTEARPYTLNVESALIKKLKAARRNVTLEIHRKRGNLVINVDLAALNCLNVPSFNITLFKDLTAR</sequence>
<proteinExistence type="predicted"/>
<comment type="caution">
    <text evidence="1">The sequence shown here is derived from an EMBL/GenBank/DDBJ whole genome shotgun (WGS) entry which is preliminary data.</text>
</comment>
<keyword evidence="2" id="KW-1185">Reference proteome</keyword>
<accession>A0A9D3YLP7</accession>
<dbReference type="Proteomes" id="UP000828390">
    <property type="component" value="Unassembled WGS sequence"/>
</dbReference>
<reference evidence="1" key="2">
    <citation type="submission" date="2020-11" db="EMBL/GenBank/DDBJ databases">
        <authorList>
            <person name="McCartney M.A."/>
            <person name="Auch B."/>
            <person name="Kono T."/>
            <person name="Mallez S."/>
            <person name="Becker A."/>
            <person name="Gohl D.M."/>
            <person name="Silverstein K.A.T."/>
            <person name="Koren S."/>
            <person name="Bechman K.B."/>
            <person name="Herman A."/>
            <person name="Abrahante J.E."/>
            <person name="Garbe J."/>
        </authorList>
    </citation>
    <scope>NUCLEOTIDE SEQUENCE</scope>
    <source>
        <strain evidence="1">Duluth1</strain>
        <tissue evidence="1">Whole animal</tissue>
    </source>
</reference>
<reference evidence="1" key="1">
    <citation type="journal article" date="2019" name="bioRxiv">
        <title>The Genome of the Zebra Mussel, Dreissena polymorpha: A Resource for Invasive Species Research.</title>
        <authorList>
            <person name="McCartney M.A."/>
            <person name="Auch B."/>
            <person name="Kono T."/>
            <person name="Mallez S."/>
            <person name="Zhang Y."/>
            <person name="Obille A."/>
            <person name="Becker A."/>
            <person name="Abrahante J.E."/>
            <person name="Garbe J."/>
            <person name="Badalamenti J.P."/>
            <person name="Herman A."/>
            <person name="Mangelson H."/>
            <person name="Liachko I."/>
            <person name="Sullivan S."/>
            <person name="Sone E.D."/>
            <person name="Koren S."/>
            <person name="Silverstein K.A.T."/>
            <person name="Beckman K.B."/>
            <person name="Gohl D.M."/>
        </authorList>
    </citation>
    <scope>NUCLEOTIDE SEQUENCE</scope>
    <source>
        <strain evidence="1">Duluth1</strain>
        <tissue evidence="1">Whole animal</tissue>
    </source>
</reference>
<name>A0A9D3YLP7_DREPO</name>
<protein>
    <submittedName>
        <fullName evidence="1">Uncharacterized protein</fullName>
    </submittedName>
</protein>